<proteinExistence type="predicted"/>
<evidence type="ECO:0000313" key="3">
    <source>
        <dbReference type="Proteomes" id="UP000800097"/>
    </source>
</evidence>
<organism evidence="2 3">
    <name type="scientific">Westerdykella ornata</name>
    <dbReference type="NCBI Taxonomy" id="318751"/>
    <lineage>
        <taxon>Eukaryota</taxon>
        <taxon>Fungi</taxon>
        <taxon>Dikarya</taxon>
        <taxon>Ascomycota</taxon>
        <taxon>Pezizomycotina</taxon>
        <taxon>Dothideomycetes</taxon>
        <taxon>Pleosporomycetidae</taxon>
        <taxon>Pleosporales</taxon>
        <taxon>Sporormiaceae</taxon>
        <taxon>Westerdykella</taxon>
    </lineage>
</organism>
<feature type="region of interest" description="Disordered" evidence="1">
    <location>
        <begin position="1"/>
        <end position="65"/>
    </location>
</feature>
<dbReference type="Proteomes" id="UP000800097">
    <property type="component" value="Unassembled WGS sequence"/>
</dbReference>
<evidence type="ECO:0000313" key="2">
    <source>
        <dbReference type="EMBL" id="KAF2275696.1"/>
    </source>
</evidence>
<feature type="compositionally biased region" description="Basic and acidic residues" evidence="1">
    <location>
        <begin position="7"/>
        <end position="24"/>
    </location>
</feature>
<evidence type="ECO:0000256" key="1">
    <source>
        <dbReference type="SAM" id="MobiDB-lite"/>
    </source>
</evidence>
<accession>A0A6A6JJ57</accession>
<keyword evidence="3" id="KW-1185">Reference proteome</keyword>
<reference evidence="2" key="1">
    <citation type="journal article" date="2020" name="Stud. Mycol.">
        <title>101 Dothideomycetes genomes: a test case for predicting lifestyles and emergence of pathogens.</title>
        <authorList>
            <person name="Haridas S."/>
            <person name="Albert R."/>
            <person name="Binder M."/>
            <person name="Bloem J."/>
            <person name="Labutti K."/>
            <person name="Salamov A."/>
            <person name="Andreopoulos B."/>
            <person name="Baker S."/>
            <person name="Barry K."/>
            <person name="Bills G."/>
            <person name="Bluhm B."/>
            <person name="Cannon C."/>
            <person name="Castanera R."/>
            <person name="Culley D."/>
            <person name="Daum C."/>
            <person name="Ezra D."/>
            <person name="Gonzalez J."/>
            <person name="Henrissat B."/>
            <person name="Kuo A."/>
            <person name="Liang C."/>
            <person name="Lipzen A."/>
            <person name="Lutzoni F."/>
            <person name="Magnuson J."/>
            <person name="Mondo S."/>
            <person name="Nolan M."/>
            <person name="Ohm R."/>
            <person name="Pangilinan J."/>
            <person name="Park H.-J."/>
            <person name="Ramirez L."/>
            <person name="Alfaro M."/>
            <person name="Sun H."/>
            <person name="Tritt A."/>
            <person name="Yoshinaga Y."/>
            <person name="Zwiers L.-H."/>
            <person name="Turgeon B."/>
            <person name="Goodwin S."/>
            <person name="Spatafora J."/>
            <person name="Crous P."/>
            <person name="Grigoriev I."/>
        </authorList>
    </citation>
    <scope>NUCLEOTIDE SEQUENCE</scope>
    <source>
        <strain evidence="2">CBS 379.55</strain>
    </source>
</reference>
<sequence>MSQHGKAAHDLLGGERSLQKRGRDDDCEQGDEGAAKRAKAPVETCAVKGESSEVRTTIPGGDPNVSGELTIAEIIAEKQLEIDVAEQRSLRRTELEQHNSEISRLREREQKARGELTSTLERNITAATSFLEQAAKDGFCDSKYHVFTQEVFKSKDWKDIVGRLIAESVSCLGCSMEPTSQESHSQAVQGPVRLSDIPRTNTSVIAGLASSSGPIPHPPFVETPSGSREGDIMEDAFPDWINRHQITADRFGVFHLLYGNSRFCQCEECYQSDHEEDELREDNEFA</sequence>
<protein>
    <submittedName>
        <fullName evidence="2">Uncharacterized protein</fullName>
    </submittedName>
</protein>
<dbReference type="GeneID" id="54554150"/>
<dbReference type="EMBL" id="ML986496">
    <property type="protein sequence ID" value="KAF2275696.1"/>
    <property type="molecule type" value="Genomic_DNA"/>
</dbReference>
<dbReference type="RefSeq" id="XP_033653235.1">
    <property type="nucleotide sequence ID" value="XM_033800975.1"/>
</dbReference>
<gene>
    <name evidence="2" type="ORF">EI97DRAFT_459158</name>
</gene>
<name>A0A6A6JJ57_WESOR</name>
<dbReference type="AlphaFoldDB" id="A0A6A6JJ57"/>